<gene>
    <name evidence="2" type="ORF">SAMN02745823_03426</name>
</gene>
<dbReference type="EMBL" id="FQXV01000015">
    <property type="protein sequence ID" value="SHI20944.1"/>
    <property type="molecule type" value="Genomic_DNA"/>
</dbReference>
<organism evidence="2 3">
    <name type="scientific">Sporobacter termitidis DSM 10068</name>
    <dbReference type="NCBI Taxonomy" id="1123282"/>
    <lineage>
        <taxon>Bacteria</taxon>
        <taxon>Bacillati</taxon>
        <taxon>Bacillota</taxon>
        <taxon>Clostridia</taxon>
        <taxon>Eubacteriales</taxon>
        <taxon>Oscillospiraceae</taxon>
        <taxon>Sporobacter</taxon>
    </lineage>
</organism>
<evidence type="ECO:0000313" key="2">
    <source>
        <dbReference type="EMBL" id="SHI20944.1"/>
    </source>
</evidence>
<dbReference type="RefSeq" id="WP_073081807.1">
    <property type="nucleotide sequence ID" value="NZ_FQXV01000015.1"/>
</dbReference>
<feature type="domain" description="Amine oxidase" evidence="1">
    <location>
        <begin position="12"/>
        <end position="478"/>
    </location>
</feature>
<evidence type="ECO:0000259" key="1">
    <source>
        <dbReference type="Pfam" id="PF01593"/>
    </source>
</evidence>
<dbReference type="PANTHER" id="PTHR43734">
    <property type="entry name" value="PHYTOENE DESATURASE"/>
    <property type="match status" value="1"/>
</dbReference>
<dbReference type="InterPro" id="IPR036188">
    <property type="entry name" value="FAD/NAD-bd_sf"/>
</dbReference>
<dbReference type="Proteomes" id="UP000183995">
    <property type="component" value="Unassembled WGS sequence"/>
</dbReference>
<keyword evidence="3" id="KW-1185">Reference proteome</keyword>
<accession>A0A1M5Z9P0</accession>
<protein>
    <submittedName>
        <fullName evidence="2">Phytoene dehydrogenase-related protein</fullName>
    </submittedName>
</protein>
<dbReference type="GO" id="GO:0016491">
    <property type="term" value="F:oxidoreductase activity"/>
    <property type="evidence" value="ECO:0007669"/>
    <property type="project" value="InterPro"/>
</dbReference>
<dbReference type="SUPFAM" id="SSF51905">
    <property type="entry name" value="FAD/NAD(P)-binding domain"/>
    <property type="match status" value="1"/>
</dbReference>
<proteinExistence type="predicted"/>
<dbReference type="Pfam" id="PF01593">
    <property type="entry name" value="Amino_oxidase"/>
    <property type="match status" value="1"/>
</dbReference>
<dbReference type="Gene3D" id="3.50.50.60">
    <property type="entry name" value="FAD/NAD(P)-binding domain"/>
    <property type="match status" value="2"/>
</dbReference>
<sequence length="484" mass="51774">MGKKVIIIGAGLAGLSAGIYLAREGIETEIVERAPWAGGMCAAWTRRDYRFDGCLSWMAGTKKGDPFFTLYKEVGALTDDTEIFNPAAIGLELDGVLYDVPLEIGQFKNFLLGLSGRDAERIEALCRDIGVMMRSKAAAVAILGSAGFRDMMSAGRGVRLLRRKYLRRTLQDFAADFTSPRLGKLLTRMMPEEYSALAFVAMLGARMAGNGGYPMGGAAGIVGRMAEKYASLGGKLRLDAAAEEITVSGGAAQGIRSGGVFLPADGVVAACDARDTLENMLLARYGHPALGGLLKSAPLFEPLAIVSFGLDKPFGIPYALTCECPEGFNVAPGVKRYGYALRSFDFDPSAAPPGGSSVTALFEAPLGYWKKLRQDNPESYKIQKELLADLIATKIDKRYPGFRDAVCIVDVATPATFTRLTNVYRGSFQGIAPTPAALRTRIKKTLPGLKRFCLCGQWTTPGGGIGAAVADGRTAARIMKSELR</sequence>
<dbReference type="STRING" id="1123282.SAMN02745823_03426"/>
<reference evidence="2 3" key="1">
    <citation type="submission" date="2016-11" db="EMBL/GenBank/DDBJ databases">
        <authorList>
            <person name="Jaros S."/>
            <person name="Januszkiewicz K."/>
            <person name="Wedrychowicz H."/>
        </authorList>
    </citation>
    <scope>NUCLEOTIDE SEQUENCE [LARGE SCALE GENOMIC DNA]</scope>
    <source>
        <strain evidence="2 3">DSM 10068</strain>
    </source>
</reference>
<evidence type="ECO:0000313" key="3">
    <source>
        <dbReference type="Proteomes" id="UP000183995"/>
    </source>
</evidence>
<dbReference type="PRINTS" id="PR00469">
    <property type="entry name" value="PNDRDTASEII"/>
</dbReference>
<dbReference type="AlphaFoldDB" id="A0A1M5Z9P0"/>
<dbReference type="InterPro" id="IPR002937">
    <property type="entry name" value="Amino_oxidase"/>
</dbReference>
<dbReference type="PANTHER" id="PTHR43734:SF4">
    <property type="entry name" value="AMINE OXIDASE DOMAIN-CONTAINING PROTEIN"/>
    <property type="match status" value="1"/>
</dbReference>
<dbReference type="OrthoDB" id="9814556at2"/>
<name>A0A1M5Z9P0_9FIRM</name>